<dbReference type="AlphaFoldDB" id="A0A8D8RBE0"/>
<dbReference type="EMBL" id="HBUF01145795">
    <property type="protein sequence ID" value="CAG6647176.1"/>
    <property type="molecule type" value="Transcribed_RNA"/>
</dbReference>
<reference evidence="2" key="1">
    <citation type="submission" date="2021-05" db="EMBL/GenBank/DDBJ databases">
        <authorList>
            <person name="Alioto T."/>
            <person name="Alioto T."/>
            <person name="Gomez Garrido J."/>
        </authorList>
    </citation>
    <scope>NUCLEOTIDE SEQUENCE</scope>
</reference>
<sequence>MAFRRMFVHVPFLFPKLFLTIRVDPLNSCVQVDQFYNKGFECSVRVKYTVCSLYLAQRVTNVQLDPNLLHSLAQVFLLLVWNSVDNELTFSLPIFIRLLGIFLAQSTQKRQGDDKASQHTIWKRVLRHI</sequence>
<evidence type="ECO:0000313" key="2">
    <source>
        <dbReference type="EMBL" id="CAG6647176.1"/>
    </source>
</evidence>
<keyword evidence="1" id="KW-0732">Signal</keyword>
<feature type="chain" id="PRO_5034207790" evidence="1">
    <location>
        <begin position="21"/>
        <end position="129"/>
    </location>
</feature>
<protein>
    <submittedName>
        <fullName evidence="2">Uncharacterized protein</fullName>
    </submittedName>
</protein>
<evidence type="ECO:0000256" key="1">
    <source>
        <dbReference type="SAM" id="SignalP"/>
    </source>
</evidence>
<accession>A0A8D8RBE0</accession>
<name>A0A8D8RBE0_9HEMI</name>
<organism evidence="2">
    <name type="scientific">Cacopsylla melanoneura</name>
    <dbReference type="NCBI Taxonomy" id="428564"/>
    <lineage>
        <taxon>Eukaryota</taxon>
        <taxon>Metazoa</taxon>
        <taxon>Ecdysozoa</taxon>
        <taxon>Arthropoda</taxon>
        <taxon>Hexapoda</taxon>
        <taxon>Insecta</taxon>
        <taxon>Pterygota</taxon>
        <taxon>Neoptera</taxon>
        <taxon>Paraneoptera</taxon>
        <taxon>Hemiptera</taxon>
        <taxon>Sternorrhyncha</taxon>
        <taxon>Psylloidea</taxon>
        <taxon>Psyllidae</taxon>
        <taxon>Psyllinae</taxon>
        <taxon>Cacopsylla</taxon>
    </lineage>
</organism>
<proteinExistence type="predicted"/>
<feature type="signal peptide" evidence="1">
    <location>
        <begin position="1"/>
        <end position="20"/>
    </location>
</feature>